<reference evidence="2" key="1">
    <citation type="submission" date="2022-03" db="EMBL/GenBank/DDBJ databases">
        <authorList>
            <person name="Martin H S."/>
        </authorList>
    </citation>
    <scope>NUCLEOTIDE SEQUENCE</scope>
</reference>
<name>A0ABN8IZJ8_9NEOP</name>
<organism evidence="2 3">
    <name type="scientific">Iphiclides podalirius</name>
    <name type="common">scarce swallowtail</name>
    <dbReference type="NCBI Taxonomy" id="110791"/>
    <lineage>
        <taxon>Eukaryota</taxon>
        <taxon>Metazoa</taxon>
        <taxon>Ecdysozoa</taxon>
        <taxon>Arthropoda</taxon>
        <taxon>Hexapoda</taxon>
        <taxon>Insecta</taxon>
        <taxon>Pterygota</taxon>
        <taxon>Neoptera</taxon>
        <taxon>Endopterygota</taxon>
        <taxon>Lepidoptera</taxon>
        <taxon>Glossata</taxon>
        <taxon>Ditrysia</taxon>
        <taxon>Papilionoidea</taxon>
        <taxon>Papilionidae</taxon>
        <taxon>Papilioninae</taxon>
        <taxon>Iphiclides</taxon>
    </lineage>
</organism>
<proteinExistence type="predicted"/>
<feature type="compositionally biased region" description="Basic residues" evidence="1">
    <location>
        <begin position="101"/>
        <end position="114"/>
    </location>
</feature>
<sequence>MVDIQWRRPADASQFSAGVKSARVALRWPSHCVTWPQRTRNFICKVVAQVAGSDPRRFSASLVKARRASREIEESSPNESGKSSGAHTRARRGARVCASPGRRRRAAVCTRAHHGAAYENESARRAPSGAEARSRSQWNSPVKLGHRVSQSAIRRERGRTRRALSTARPHDVRSGKRVAPNDITGP</sequence>
<feature type="non-terminal residue" evidence="2">
    <location>
        <position position="1"/>
    </location>
</feature>
<feature type="compositionally biased region" description="Polar residues" evidence="1">
    <location>
        <begin position="75"/>
        <end position="86"/>
    </location>
</feature>
<feature type="region of interest" description="Disordered" evidence="1">
    <location>
        <begin position="66"/>
        <end position="186"/>
    </location>
</feature>
<keyword evidence="3" id="KW-1185">Reference proteome</keyword>
<evidence type="ECO:0000313" key="3">
    <source>
        <dbReference type="Proteomes" id="UP000837857"/>
    </source>
</evidence>
<dbReference type="EMBL" id="OW152817">
    <property type="protein sequence ID" value="CAH2068117.1"/>
    <property type="molecule type" value="Genomic_DNA"/>
</dbReference>
<dbReference type="Proteomes" id="UP000837857">
    <property type="component" value="Chromosome 5"/>
</dbReference>
<accession>A0ABN8IZJ8</accession>
<evidence type="ECO:0000256" key="1">
    <source>
        <dbReference type="SAM" id="MobiDB-lite"/>
    </source>
</evidence>
<gene>
    <name evidence="2" type="ORF">IPOD504_LOCUS14048</name>
</gene>
<evidence type="ECO:0000313" key="2">
    <source>
        <dbReference type="EMBL" id="CAH2068117.1"/>
    </source>
</evidence>
<protein>
    <submittedName>
        <fullName evidence="2">Uncharacterized protein</fullName>
    </submittedName>
</protein>